<sequence length="203" mass="22432">MTPEEIDQVASKVAAKVLEEVSPSVLDPAGRGLLLHFTEHEMLGGALIVNESKARASPCKIFTYKGREYGFSPGAIGMLTGEQVEEYCKAGKTYEEKPAIKSRFEKFAEAREEAAKKAEGYEGTEKLKVIWSSMGEELEIELSDELQARLERVANRVALAPAETAKMLLAEQLAKEKTIDLMGLIQRGREVLARLMQEAKKEG</sequence>
<dbReference type="EMBL" id="BARW01019314">
    <property type="protein sequence ID" value="GAI93864.1"/>
    <property type="molecule type" value="Genomic_DNA"/>
</dbReference>
<accession>X1UNC5</accession>
<evidence type="ECO:0000313" key="1">
    <source>
        <dbReference type="EMBL" id="GAI93864.1"/>
    </source>
</evidence>
<proteinExistence type="predicted"/>
<dbReference type="AlphaFoldDB" id="X1UNC5"/>
<protein>
    <submittedName>
        <fullName evidence="1">Uncharacterized protein</fullName>
    </submittedName>
</protein>
<gene>
    <name evidence="1" type="ORF">S12H4_32869</name>
</gene>
<name>X1UNC5_9ZZZZ</name>
<reference evidence="1" key="1">
    <citation type="journal article" date="2014" name="Front. Microbiol.">
        <title>High frequency of phylogenetically diverse reductive dehalogenase-homologous genes in deep subseafloor sedimentary metagenomes.</title>
        <authorList>
            <person name="Kawai M."/>
            <person name="Futagami T."/>
            <person name="Toyoda A."/>
            <person name="Takaki Y."/>
            <person name="Nishi S."/>
            <person name="Hori S."/>
            <person name="Arai W."/>
            <person name="Tsubouchi T."/>
            <person name="Morono Y."/>
            <person name="Uchiyama I."/>
            <person name="Ito T."/>
            <person name="Fujiyama A."/>
            <person name="Inagaki F."/>
            <person name="Takami H."/>
        </authorList>
    </citation>
    <scope>NUCLEOTIDE SEQUENCE</scope>
    <source>
        <strain evidence="1">Expedition CK06-06</strain>
    </source>
</reference>
<organism evidence="1">
    <name type="scientific">marine sediment metagenome</name>
    <dbReference type="NCBI Taxonomy" id="412755"/>
    <lineage>
        <taxon>unclassified sequences</taxon>
        <taxon>metagenomes</taxon>
        <taxon>ecological metagenomes</taxon>
    </lineage>
</organism>
<comment type="caution">
    <text evidence="1">The sequence shown here is derived from an EMBL/GenBank/DDBJ whole genome shotgun (WGS) entry which is preliminary data.</text>
</comment>